<dbReference type="Pfam" id="PF13532">
    <property type="entry name" value="2OG-FeII_Oxy_2"/>
    <property type="match status" value="1"/>
</dbReference>
<dbReference type="AlphaFoldDB" id="A0A176YH95"/>
<dbReference type="GO" id="GO:0070988">
    <property type="term" value="P:demethylation"/>
    <property type="evidence" value="ECO:0007669"/>
    <property type="project" value="InterPro"/>
</dbReference>
<dbReference type="InterPro" id="IPR005123">
    <property type="entry name" value="Oxoglu/Fe-dep_dioxygenase_dom"/>
</dbReference>
<sequence length="194" mass="22325">MTQLGLFAGPQEGPAGLRYTDDFIPEAVEQDLIRRIAALPLQRFQFGAFEGNRRVASFGFRYDYSLQRLTEAEPIPEWLMPAARQVEAWAGLPDRSVRQVLCTEYDIGVGIGWHRDKPHFDKILGLSLGSPCKFRFRRRSADKWERHTLEALARSLYMMDGEARSQWEHSIPPVEAQRYSITFRTMKPAAGRRP</sequence>
<dbReference type="InterPro" id="IPR037151">
    <property type="entry name" value="AlkB-like_sf"/>
</dbReference>
<dbReference type="InterPro" id="IPR032857">
    <property type="entry name" value="ALKBH4"/>
</dbReference>
<dbReference type="PROSITE" id="PS51471">
    <property type="entry name" value="FE2OG_OXY"/>
    <property type="match status" value="1"/>
</dbReference>
<dbReference type="GO" id="GO:0016491">
    <property type="term" value="F:oxidoreductase activity"/>
    <property type="evidence" value="ECO:0007669"/>
    <property type="project" value="TreeGrafter"/>
</dbReference>
<keyword evidence="3" id="KW-1185">Reference proteome</keyword>
<dbReference type="RefSeq" id="WP_063704701.1">
    <property type="nucleotide sequence ID" value="NZ_LUUB01000080.1"/>
</dbReference>
<dbReference type="GO" id="GO:0032451">
    <property type="term" value="F:demethylase activity"/>
    <property type="evidence" value="ECO:0007669"/>
    <property type="project" value="TreeGrafter"/>
</dbReference>
<protein>
    <submittedName>
        <fullName evidence="2">2OG-Fe(II) oxygenase</fullName>
    </submittedName>
</protein>
<evidence type="ECO:0000313" key="3">
    <source>
        <dbReference type="Proteomes" id="UP000076959"/>
    </source>
</evidence>
<comment type="caution">
    <text evidence="2">The sequence shown here is derived from an EMBL/GenBank/DDBJ whole genome shotgun (WGS) entry which is preliminary data.</text>
</comment>
<dbReference type="EMBL" id="LUUB01000080">
    <property type="protein sequence ID" value="OAF05218.1"/>
    <property type="molecule type" value="Genomic_DNA"/>
</dbReference>
<dbReference type="OrthoDB" id="278699at2"/>
<dbReference type="PANTHER" id="PTHR12463">
    <property type="entry name" value="OXYGENASE-RELATED"/>
    <property type="match status" value="1"/>
</dbReference>
<evidence type="ECO:0000313" key="2">
    <source>
        <dbReference type="EMBL" id="OAF05218.1"/>
    </source>
</evidence>
<feature type="domain" description="Fe2OG dioxygenase" evidence="1">
    <location>
        <begin position="96"/>
        <end position="187"/>
    </location>
</feature>
<dbReference type="STRING" id="1505087.AYJ54_22500"/>
<dbReference type="InterPro" id="IPR027450">
    <property type="entry name" value="AlkB-like"/>
</dbReference>
<dbReference type="PANTHER" id="PTHR12463:SF1">
    <property type="entry name" value="2-OXOGLUTARATE AND FE-DEPENDENT OXYGENASE FAMILY PROTEIN"/>
    <property type="match status" value="1"/>
</dbReference>
<organism evidence="2 3">
    <name type="scientific">Bradyrhizobium centrolobii</name>
    <dbReference type="NCBI Taxonomy" id="1505087"/>
    <lineage>
        <taxon>Bacteria</taxon>
        <taxon>Pseudomonadati</taxon>
        <taxon>Pseudomonadota</taxon>
        <taxon>Alphaproteobacteria</taxon>
        <taxon>Hyphomicrobiales</taxon>
        <taxon>Nitrobacteraceae</taxon>
        <taxon>Bradyrhizobium</taxon>
    </lineage>
</organism>
<dbReference type="SUPFAM" id="SSF51197">
    <property type="entry name" value="Clavaminate synthase-like"/>
    <property type="match status" value="1"/>
</dbReference>
<name>A0A176YH95_9BRAD</name>
<dbReference type="Gene3D" id="2.60.120.590">
    <property type="entry name" value="Alpha-ketoglutarate-dependent dioxygenase AlkB-like"/>
    <property type="match status" value="1"/>
</dbReference>
<gene>
    <name evidence="2" type="ORF">AYJ54_22500</name>
</gene>
<accession>A0A176YH95</accession>
<evidence type="ECO:0000259" key="1">
    <source>
        <dbReference type="PROSITE" id="PS51471"/>
    </source>
</evidence>
<reference evidence="2 3" key="1">
    <citation type="submission" date="2016-03" db="EMBL/GenBank/DDBJ databases">
        <title>Draft Genome Sequence of the Strain BR 10245 (Bradyrhizobium sp.) isolated from nodules of Centrolobium paraense.</title>
        <authorList>
            <person name="Simoes-Araujo J.L.Sr."/>
            <person name="Barauna A.C."/>
            <person name="Silva K."/>
            <person name="Zilli J.E."/>
        </authorList>
    </citation>
    <scope>NUCLEOTIDE SEQUENCE [LARGE SCALE GENOMIC DNA]</scope>
    <source>
        <strain evidence="2 3">BR 10245</strain>
    </source>
</reference>
<proteinExistence type="predicted"/>
<dbReference type="Proteomes" id="UP000076959">
    <property type="component" value="Unassembled WGS sequence"/>
</dbReference>